<comment type="caution">
    <text evidence="1">The sequence shown here is derived from an EMBL/GenBank/DDBJ whole genome shotgun (WGS) entry which is preliminary data.</text>
</comment>
<evidence type="ECO:0000313" key="1">
    <source>
        <dbReference type="EMBL" id="GLY64783.1"/>
    </source>
</evidence>
<dbReference type="SUPFAM" id="SSF103032">
    <property type="entry name" value="Hypothetical protein YwqG"/>
    <property type="match status" value="1"/>
</dbReference>
<reference evidence="1" key="1">
    <citation type="submission" date="2023-03" db="EMBL/GenBank/DDBJ databases">
        <title>Amycolatopsis taiwanensis NBRC 103393.</title>
        <authorList>
            <person name="Ichikawa N."/>
            <person name="Sato H."/>
            <person name="Tonouchi N."/>
        </authorList>
    </citation>
    <scope>NUCLEOTIDE SEQUENCE</scope>
    <source>
        <strain evidence="1">NBRC 103393</strain>
    </source>
</reference>
<keyword evidence="2" id="KW-1185">Reference proteome</keyword>
<accession>A0A9W6QYC2</accession>
<name>A0A9W6QYC2_9PSEU</name>
<organism evidence="1 2">
    <name type="scientific">Amycolatopsis taiwanensis</name>
    <dbReference type="NCBI Taxonomy" id="342230"/>
    <lineage>
        <taxon>Bacteria</taxon>
        <taxon>Bacillati</taxon>
        <taxon>Actinomycetota</taxon>
        <taxon>Actinomycetes</taxon>
        <taxon>Pseudonocardiales</taxon>
        <taxon>Pseudonocardiaceae</taxon>
        <taxon>Amycolatopsis</taxon>
    </lineage>
</organism>
<dbReference type="Gene3D" id="2.30.320.10">
    <property type="entry name" value="YwqG-like"/>
    <property type="match status" value="1"/>
</dbReference>
<gene>
    <name evidence="1" type="ORF">Atai01_14020</name>
</gene>
<dbReference type="InterPro" id="IPR035948">
    <property type="entry name" value="YwqG-like_sf"/>
</dbReference>
<protein>
    <recommendedName>
        <fullName evidence="3">DUF1963 domain-containing protein</fullName>
    </recommendedName>
</protein>
<dbReference type="AlphaFoldDB" id="A0A9W6QYC2"/>
<proteinExistence type="predicted"/>
<evidence type="ECO:0000313" key="2">
    <source>
        <dbReference type="Proteomes" id="UP001165136"/>
    </source>
</evidence>
<dbReference type="RefSeq" id="WP_285486276.1">
    <property type="nucleotide sequence ID" value="NZ_BSTI01000003.1"/>
</dbReference>
<evidence type="ECO:0008006" key="3">
    <source>
        <dbReference type="Google" id="ProtNLM"/>
    </source>
</evidence>
<dbReference type="Proteomes" id="UP001165136">
    <property type="component" value="Unassembled WGS sequence"/>
</dbReference>
<dbReference type="EMBL" id="BSTI01000003">
    <property type="protein sequence ID" value="GLY64783.1"/>
    <property type="molecule type" value="Genomic_DNA"/>
</dbReference>
<sequence length="296" mass="33148">MVRHTPPRPVDVEELFPELVPLRKDAIRLHPRSGDPTCRDSSVGGPLLWPADEPWPVCAEEHFDLDGRQHDAVVPVVPIAQVYQRDAPSMSFPQGHDLLQVLWCPFEHGEYCYPLPQVHWRDARAVGQVAATPAAPAGAPEDYVPNPCVVHPEHVTEYPSRDFPDDLHAVLKDRFAQLETDTGWLYHYHLADAPGIKLGGYPGWTQDPAWPDCDSCGRRMQHLLTVASREYDGESWRTWLPIEDRAADYTQPPWYSEEGKAAGDAAGLMLGDVGGVYIFECPSCPGRPISHWFDCS</sequence>